<dbReference type="RefSeq" id="WP_155554096.1">
    <property type="nucleotide sequence ID" value="NZ_BMJD01000001.1"/>
</dbReference>
<dbReference type="Gene3D" id="3.40.50.10420">
    <property type="entry name" value="NagB/RpiA/CoA transferase-like"/>
    <property type="match status" value="1"/>
</dbReference>
<dbReference type="GO" id="GO:0005524">
    <property type="term" value="F:ATP binding"/>
    <property type="evidence" value="ECO:0007669"/>
    <property type="project" value="UniProtKB-KW"/>
</dbReference>
<comment type="catalytic activity">
    <reaction evidence="5">
        <text>(6S)-5-formyl-5,6,7,8-tetrahydrofolate + ATP = (6R)-5,10-methenyltetrahydrofolate + ADP + phosphate</text>
        <dbReference type="Rhea" id="RHEA:10488"/>
        <dbReference type="ChEBI" id="CHEBI:30616"/>
        <dbReference type="ChEBI" id="CHEBI:43474"/>
        <dbReference type="ChEBI" id="CHEBI:57455"/>
        <dbReference type="ChEBI" id="CHEBI:57457"/>
        <dbReference type="ChEBI" id="CHEBI:456216"/>
        <dbReference type="EC" id="6.3.3.2"/>
    </reaction>
</comment>
<evidence type="ECO:0000256" key="3">
    <source>
        <dbReference type="ARBA" id="ARBA00022840"/>
    </source>
</evidence>
<evidence type="ECO:0000256" key="2">
    <source>
        <dbReference type="ARBA" id="ARBA00022741"/>
    </source>
</evidence>
<feature type="binding site" evidence="4">
    <location>
        <begin position="133"/>
        <end position="141"/>
    </location>
    <ligand>
        <name>ATP</name>
        <dbReference type="ChEBI" id="CHEBI:30616"/>
    </ligand>
</feature>
<keyword evidence="7" id="KW-1185">Reference proteome</keyword>
<dbReference type="InterPro" id="IPR024185">
    <property type="entry name" value="FTHF_cligase-like_sf"/>
</dbReference>
<comment type="caution">
    <text evidence="6">The sequence shown here is derived from an EMBL/GenBank/DDBJ whole genome shotgun (WGS) entry which is preliminary data.</text>
</comment>
<dbReference type="GO" id="GO:0030272">
    <property type="term" value="F:5-formyltetrahydrofolate cyclo-ligase activity"/>
    <property type="evidence" value="ECO:0007669"/>
    <property type="project" value="UniProtKB-EC"/>
</dbReference>
<dbReference type="InterPro" id="IPR037171">
    <property type="entry name" value="NagB/RpiA_transferase-like"/>
</dbReference>
<dbReference type="AlphaFoldDB" id="A0A9W5TUB3"/>
<evidence type="ECO:0000256" key="5">
    <source>
        <dbReference type="RuleBase" id="RU361279"/>
    </source>
</evidence>
<keyword evidence="2 4" id="KW-0547">Nucleotide-binding</keyword>
<evidence type="ECO:0000256" key="4">
    <source>
        <dbReference type="PIRSR" id="PIRSR006806-1"/>
    </source>
</evidence>
<dbReference type="EMBL" id="BMJD01000001">
    <property type="protein sequence ID" value="GGB29321.1"/>
    <property type="molecule type" value="Genomic_DNA"/>
</dbReference>
<evidence type="ECO:0000256" key="1">
    <source>
        <dbReference type="ARBA" id="ARBA00010638"/>
    </source>
</evidence>
<accession>A0A9W5TUB3</accession>
<dbReference type="InterPro" id="IPR002698">
    <property type="entry name" value="FTHF_cligase"/>
</dbReference>
<dbReference type="GO" id="GO:0009396">
    <property type="term" value="P:folic acid-containing compound biosynthetic process"/>
    <property type="evidence" value="ECO:0007669"/>
    <property type="project" value="TreeGrafter"/>
</dbReference>
<proteinExistence type="inferred from homology"/>
<evidence type="ECO:0000313" key="7">
    <source>
        <dbReference type="Proteomes" id="UP000621492"/>
    </source>
</evidence>
<dbReference type="PANTHER" id="PTHR23407:SF1">
    <property type="entry name" value="5-FORMYLTETRAHYDROFOLATE CYCLO-LIGASE"/>
    <property type="match status" value="1"/>
</dbReference>
<reference evidence="6" key="2">
    <citation type="submission" date="2020-09" db="EMBL/GenBank/DDBJ databases">
        <authorList>
            <person name="Sun Q."/>
            <person name="Zhou Y."/>
        </authorList>
    </citation>
    <scope>NUCLEOTIDE SEQUENCE</scope>
    <source>
        <strain evidence="6">CGMCC 1.15454</strain>
    </source>
</reference>
<dbReference type="Pfam" id="PF01812">
    <property type="entry name" value="5-FTHF_cyc-lig"/>
    <property type="match status" value="1"/>
</dbReference>
<dbReference type="SUPFAM" id="SSF100950">
    <property type="entry name" value="NagB/RpiA/CoA transferase-like"/>
    <property type="match status" value="1"/>
</dbReference>
<comment type="similarity">
    <text evidence="1 5">Belongs to the 5-formyltetrahydrofolate cyclo-ligase family.</text>
</comment>
<dbReference type="Proteomes" id="UP000621492">
    <property type="component" value="Unassembled WGS sequence"/>
</dbReference>
<gene>
    <name evidence="6" type="primary">yqgN</name>
    <name evidence="6" type="ORF">GCM10011409_03360</name>
</gene>
<dbReference type="GO" id="GO:0046872">
    <property type="term" value="F:metal ion binding"/>
    <property type="evidence" value="ECO:0007669"/>
    <property type="project" value="UniProtKB-KW"/>
</dbReference>
<feature type="binding site" evidence="4">
    <location>
        <begin position="3"/>
        <end position="7"/>
    </location>
    <ligand>
        <name>ATP</name>
        <dbReference type="ChEBI" id="CHEBI:30616"/>
    </ligand>
</feature>
<name>A0A9W5TUB3_9BACI</name>
<protein>
    <recommendedName>
        <fullName evidence="5">5-formyltetrahydrofolate cyclo-ligase</fullName>
        <ecNumber evidence="5">6.3.3.2</ecNumber>
    </recommendedName>
</protein>
<comment type="cofactor">
    <cofactor evidence="5">
        <name>Mg(2+)</name>
        <dbReference type="ChEBI" id="CHEBI:18420"/>
    </cofactor>
</comment>
<dbReference type="PIRSF" id="PIRSF006806">
    <property type="entry name" value="FTHF_cligase"/>
    <property type="match status" value="1"/>
</dbReference>
<keyword evidence="5" id="KW-0479">Metal-binding</keyword>
<dbReference type="GO" id="GO:0035999">
    <property type="term" value="P:tetrahydrofolate interconversion"/>
    <property type="evidence" value="ECO:0007669"/>
    <property type="project" value="TreeGrafter"/>
</dbReference>
<keyword evidence="3 4" id="KW-0067">ATP-binding</keyword>
<feature type="binding site" evidence="4">
    <location>
        <position position="54"/>
    </location>
    <ligand>
        <name>substrate</name>
    </ligand>
</feature>
<dbReference type="EC" id="6.3.3.2" evidence="5"/>
<evidence type="ECO:0000313" key="6">
    <source>
        <dbReference type="EMBL" id="GGB29321.1"/>
    </source>
</evidence>
<dbReference type="NCBIfam" id="TIGR02727">
    <property type="entry name" value="MTHFS_bact"/>
    <property type="match status" value="1"/>
</dbReference>
<feature type="binding site" evidence="4">
    <location>
        <position position="49"/>
    </location>
    <ligand>
        <name>substrate</name>
    </ligand>
</feature>
<dbReference type="PANTHER" id="PTHR23407">
    <property type="entry name" value="ATPASE INHIBITOR/5-FORMYLTETRAHYDROFOLATE CYCLO-LIGASE"/>
    <property type="match status" value="1"/>
</dbReference>
<sequence>MNKPELRQSIITYLKQLSTVEKQTIEKKLASYLITLDTWKQAKTVGITISQQLEWDTKPIIETAWEEGKTVCVPKCLPKEKKLIFYEFYTYNQLETVYYHLLEPKPDESIEVEKDNIDLLLVPGLLFDKKGYRIGFGGGYYDRFLSDFPNQTVSITSERQVVDQLPKESFDIPVSRILTENGLANQGDLL</sequence>
<keyword evidence="5" id="KW-0460">Magnesium</keyword>
<organism evidence="6 7">
    <name type="scientific">Lentibacillus populi</name>
    <dbReference type="NCBI Taxonomy" id="1827502"/>
    <lineage>
        <taxon>Bacteria</taxon>
        <taxon>Bacillati</taxon>
        <taxon>Bacillota</taxon>
        <taxon>Bacilli</taxon>
        <taxon>Bacillales</taxon>
        <taxon>Bacillaceae</taxon>
        <taxon>Lentibacillus</taxon>
    </lineage>
</organism>
<reference evidence="6" key="1">
    <citation type="journal article" date="2014" name="Int. J. Syst. Evol. Microbiol.">
        <title>Complete genome sequence of Corynebacterium casei LMG S-19264T (=DSM 44701T), isolated from a smear-ripened cheese.</title>
        <authorList>
            <consortium name="US DOE Joint Genome Institute (JGI-PGF)"/>
            <person name="Walter F."/>
            <person name="Albersmeier A."/>
            <person name="Kalinowski J."/>
            <person name="Ruckert C."/>
        </authorList>
    </citation>
    <scope>NUCLEOTIDE SEQUENCE</scope>
    <source>
        <strain evidence="6">CGMCC 1.15454</strain>
    </source>
</reference>